<evidence type="ECO:0000313" key="2">
    <source>
        <dbReference type="EMBL" id="SFK93007.1"/>
    </source>
</evidence>
<feature type="region of interest" description="Disordered" evidence="1">
    <location>
        <begin position="198"/>
        <end position="238"/>
    </location>
</feature>
<name>A0A1I4DKV6_9ACTN</name>
<evidence type="ECO:0000313" key="3">
    <source>
        <dbReference type="Proteomes" id="UP000199152"/>
    </source>
</evidence>
<proteinExistence type="predicted"/>
<feature type="compositionally biased region" description="Basic residues" evidence="1">
    <location>
        <begin position="209"/>
        <end position="221"/>
    </location>
</feature>
<sequence length="261" mass="27562">RTRSRGSGPRSTSHSPCCLGGHWSLKTNCCPDAPNRPALGRPVPQARPKRPRAGEARRTRNGARSRRQPTSFLATACCRTTVRGWLWSTGLSSARAGRELGVGRLLTAEPSDAVADADNPQWASAPPASGVSCQRVSGFGSLSTGTSRLHLSARRRRGWAWGCCRPTRPACAGRARGIPGGRLLRDHPGGSRWLGCEPTGPERHGGRAPGRKVRSAGRKVGGHPAARDLISPTDARTVPDLVRPEGVAARYAGPTAGRAAC</sequence>
<reference evidence="2 3" key="1">
    <citation type="submission" date="2016-10" db="EMBL/GenBank/DDBJ databases">
        <authorList>
            <person name="de Groot N.N."/>
        </authorList>
    </citation>
    <scope>NUCLEOTIDE SEQUENCE [LARGE SCALE GENOMIC DNA]</scope>
    <source>
        <strain evidence="2 3">DSM 45317</strain>
    </source>
</reference>
<feature type="non-terminal residue" evidence="2">
    <location>
        <position position="1"/>
    </location>
</feature>
<protein>
    <submittedName>
        <fullName evidence="2">Uncharacterized protein</fullName>
    </submittedName>
</protein>
<accession>A0A1I4DKV6</accession>
<gene>
    <name evidence="2" type="ORF">SAMN04488085_104403</name>
</gene>
<dbReference type="Proteomes" id="UP000199152">
    <property type="component" value="Unassembled WGS sequence"/>
</dbReference>
<dbReference type="AlphaFoldDB" id="A0A1I4DKV6"/>
<feature type="region of interest" description="Disordered" evidence="1">
    <location>
        <begin position="31"/>
        <end position="68"/>
    </location>
</feature>
<organism evidence="2 3">
    <name type="scientific">Geodermatophilus ruber</name>
    <dbReference type="NCBI Taxonomy" id="504800"/>
    <lineage>
        <taxon>Bacteria</taxon>
        <taxon>Bacillati</taxon>
        <taxon>Actinomycetota</taxon>
        <taxon>Actinomycetes</taxon>
        <taxon>Geodermatophilales</taxon>
        <taxon>Geodermatophilaceae</taxon>
        <taxon>Geodermatophilus</taxon>
    </lineage>
</organism>
<keyword evidence="3" id="KW-1185">Reference proteome</keyword>
<dbReference type="InParanoid" id="A0A1I4DKV6"/>
<evidence type="ECO:0000256" key="1">
    <source>
        <dbReference type="SAM" id="MobiDB-lite"/>
    </source>
</evidence>
<dbReference type="EMBL" id="FOSW01000004">
    <property type="protein sequence ID" value="SFK93007.1"/>
    <property type="molecule type" value="Genomic_DNA"/>
</dbReference>